<dbReference type="EMBL" id="CAJVPY010000231">
    <property type="protein sequence ID" value="CAG8459365.1"/>
    <property type="molecule type" value="Genomic_DNA"/>
</dbReference>
<evidence type="ECO:0000313" key="2">
    <source>
        <dbReference type="Proteomes" id="UP000789405"/>
    </source>
</evidence>
<gene>
    <name evidence="1" type="ORF">DERYTH_LOCUS930</name>
</gene>
<evidence type="ECO:0000313" key="1">
    <source>
        <dbReference type="EMBL" id="CAG8459365.1"/>
    </source>
</evidence>
<accession>A0A9N8VLS0</accession>
<sequence length="104" mass="11905">MPCKQEEPVKYRRLKARRKAATKWYRDNPGYIQQPRQQPATPSATTPAIASLESVSASGGSQSFISTTLAEFFNESTSFDLLPNLQRRESNRIRQQEYQQQLTP</sequence>
<dbReference type="Proteomes" id="UP000789405">
    <property type="component" value="Unassembled WGS sequence"/>
</dbReference>
<dbReference type="AlphaFoldDB" id="A0A9N8VLS0"/>
<name>A0A9N8VLS0_9GLOM</name>
<keyword evidence="2" id="KW-1185">Reference proteome</keyword>
<comment type="caution">
    <text evidence="1">The sequence shown here is derived from an EMBL/GenBank/DDBJ whole genome shotgun (WGS) entry which is preliminary data.</text>
</comment>
<protein>
    <submittedName>
        <fullName evidence="1">23597_t:CDS:1</fullName>
    </submittedName>
</protein>
<reference evidence="1" key="1">
    <citation type="submission" date="2021-06" db="EMBL/GenBank/DDBJ databases">
        <authorList>
            <person name="Kallberg Y."/>
            <person name="Tangrot J."/>
            <person name="Rosling A."/>
        </authorList>
    </citation>
    <scope>NUCLEOTIDE SEQUENCE</scope>
    <source>
        <strain evidence="1">MA453B</strain>
    </source>
</reference>
<dbReference type="OrthoDB" id="2448682at2759"/>
<organism evidence="1 2">
    <name type="scientific">Dentiscutata erythropus</name>
    <dbReference type="NCBI Taxonomy" id="1348616"/>
    <lineage>
        <taxon>Eukaryota</taxon>
        <taxon>Fungi</taxon>
        <taxon>Fungi incertae sedis</taxon>
        <taxon>Mucoromycota</taxon>
        <taxon>Glomeromycotina</taxon>
        <taxon>Glomeromycetes</taxon>
        <taxon>Diversisporales</taxon>
        <taxon>Gigasporaceae</taxon>
        <taxon>Dentiscutata</taxon>
    </lineage>
</organism>
<proteinExistence type="predicted"/>